<feature type="compositionally biased region" description="Acidic residues" evidence="3">
    <location>
        <begin position="222"/>
        <end position="251"/>
    </location>
</feature>
<name>A0A196SAU1_BLAHN</name>
<keyword evidence="7" id="KW-1185">Reference proteome</keyword>
<dbReference type="CDD" id="cd02961">
    <property type="entry name" value="PDI_a_family"/>
    <property type="match status" value="1"/>
</dbReference>
<keyword evidence="2 4" id="KW-0732">Signal</keyword>
<dbReference type="InterPro" id="IPR016024">
    <property type="entry name" value="ARM-type_fold"/>
</dbReference>
<dbReference type="SUPFAM" id="SSF48371">
    <property type="entry name" value="ARM repeat"/>
    <property type="match status" value="1"/>
</dbReference>
<dbReference type="InterPro" id="IPR017937">
    <property type="entry name" value="Thioredoxin_CS"/>
</dbReference>
<feature type="chain" id="PRO_5008274493" evidence="4">
    <location>
        <begin position="21"/>
        <end position="395"/>
    </location>
</feature>
<dbReference type="Proteomes" id="UP000078348">
    <property type="component" value="Unassembled WGS sequence"/>
</dbReference>
<evidence type="ECO:0000313" key="7">
    <source>
        <dbReference type="Proteomes" id="UP000078348"/>
    </source>
</evidence>
<sequence>MAAESKMISLFLLILSLSFGTRIVTVNEKSLNDLQKHHKAVILEYYIEGCGHCKRFAPTFTQIANSFADQYNCTWGITHSPEIAMAKLDCSKNREYCQKRLVYGVPYIMAFVQGNNVNVPLAPAVEIIHPLTNVAFTKAMEDKEGTSIIYVWSDGDDNEKAKEIADKLAYNFLIDASVHFYAYKYSDAGDVQQLHPFISSPLPTFLAISNGEIAQYQYEKVYDEDDEDEDEDDDDDDDEEEEEEEEEEEKEEEKASKVVREEMTELSVNRFVNDYAGTEINPSGGLSTALGRLPALDRLMMQSRVAGPEFYSHVKDILAANAGNRRSVKAYTDVLDVFAKDGAEAVWSMLKDARRRLADMKSGDRDYEDTLALRNVARAVVRFLKSEDKSMSDEL</sequence>
<dbReference type="GO" id="GO:0003756">
    <property type="term" value="F:protein disulfide isomerase activity"/>
    <property type="evidence" value="ECO:0007669"/>
    <property type="project" value="TreeGrafter"/>
</dbReference>
<evidence type="ECO:0000259" key="5">
    <source>
        <dbReference type="PROSITE" id="PS51352"/>
    </source>
</evidence>
<dbReference type="InterPro" id="IPR013766">
    <property type="entry name" value="Thioredoxin_domain"/>
</dbReference>
<accession>A0A196SAU1</accession>
<evidence type="ECO:0000256" key="3">
    <source>
        <dbReference type="SAM" id="MobiDB-lite"/>
    </source>
</evidence>
<dbReference type="GO" id="GO:0005783">
    <property type="term" value="C:endoplasmic reticulum"/>
    <property type="evidence" value="ECO:0007669"/>
    <property type="project" value="TreeGrafter"/>
</dbReference>
<dbReference type="OrthoDB" id="59470at2759"/>
<dbReference type="EMBL" id="LXWW01000460">
    <property type="protein sequence ID" value="OAO13124.1"/>
    <property type="molecule type" value="Genomic_DNA"/>
</dbReference>
<comment type="similarity">
    <text evidence="1">Belongs to the protein disulfide isomerase family.</text>
</comment>
<dbReference type="InterPro" id="IPR036249">
    <property type="entry name" value="Thioredoxin-like_sf"/>
</dbReference>
<proteinExistence type="inferred from homology"/>
<feature type="signal peptide" evidence="4">
    <location>
        <begin position="1"/>
        <end position="20"/>
    </location>
</feature>
<dbReference type="SUPFAM" id="SSF52833">
    <property type="entry name" value="Thioredoxin-like"/>
    <property type="match status" value="1"/>
</dbReference>
<comment type="caution">
    <text evidence="6">The sequence shown here is derived from an EMBL/GenBank/DDBJ whole genome shotgun (WGS) entry which is preliminary data.</text>
</comment>
<evidence type="ECO:0000256" key="2">
    <source>
        <dbReference type="ARBA" id="ARBA00022729"/>
    </source>
</evidence>
<dbReference type="GO" id="GO:0006457">
    <property type="term" value="P:protein folding"/>
    <property type="evidence" value="ECO:0007669"/>
    <property type="project" value="TreeGrafter"/>
</dbReference>
<dbReference type="InterPro" id="IPR051063">
    <property type="entry name" value="PDI"/>
</dbReference>
<evidence type="ECO:0000313" key="6">
    <source>
        <dbReference type="EMBL" id="OAO13124.1"/>
    </source>
</evidence>
<evidence type="ECO:0000256" key="1">
    <source>
        <dbReference type="ARBA" id="ARBA00006347"/>
    </source>
</evidence>
<evidence type="ECO:0000256" key="4">
    <source>
        <dbReference type="SAM" id="SignalP"/>
    </source>
</evidence>
<gene>
    <name evidence="6" type="ORF">AV274_5207</name>
</gene>
<feature type="domain" description="Thioredoxin" evidence="5">
    <location>
        <begin position="12"/>
        <end position="170"/>
    </location>
</feature>
<organism evidence="6 7">
    <name type="scientific">Blastocystis sp. subtype 1 (strain ATCC 50177 / NandII)</name>
    <dbReference type="NCBI Taxonomy" id="478820"/>
    <lineage>
        <taxon>Eukaryota</taxon>
        <taxon>Sar</taxon>
        <taxon>Stramenopiles</taxon>
        <taxon>Bigyra</taxon>
        <taxon>Opalozoa</taxon>
        <taxon>Opalinata</taxon>
        <taxon>Blastocystidae</taxon>
        <taxon>Blastocystis</taxon>
    </lineage>
</organism>
<protein>
    <submittedName>
        <fullName evidence="6">Thioredoxin</fullName>
    </submittedName>
</protein>
<dbReference type="PROSITE" id="PS51352">
    <property type="entry name" value="THIOREDOXIN_2"/>
    <property type="match status" value="1"/>
</dbReference>
<dbReference type="PROSITE" id="PS00194">
    <property type="entry name" value="THIOREDOXIN_1"/>
    <property type="match status" value="1"/>
</dbReference>
<reference evidence="6 7" key="1">
    <citation type="submission" date="2016-05" db="EMBL/GenBank/DDBJ databases">
        <title>Nuclear genome of Blastocystis sp. subtype 1 NandII.</title>
        <authorList>
            <person name="Gentekaki E."/>
            <person name="Curtis B."/>
            <person name="Stairs C."/>
            <person name="Eme L."/>
            <person name="Herman E."/>
            <person name="Klimes V."/>
            <person name="Arias M.C."/>
            <person name="Elias M."/>
            <person name="Hilliou F."/>
            <person name="Klute M."/>
            <person name="Malik S.-B."/>
            <person name="Pightling A."/>
            <person name="Rachubinski R."/>
            <person name="Salas D."/>
            <person name="Schlacht A."/>
            <person name="Suga H."/>
            <person name="Archibald J."/>
            <person name="Ball S.G."/>
            <person name="Clark G."/>
            <person name="Dacks J."/>
            <person name="Van Der Giezen M."/>
            <person name="Tsaousis A."/>
            <person name="Roger A."/>
        </authorList>
    </citation>
    <scope>NUCLEOTIDE SEQUENCE [LARGE SCALE GENOMIC DNA]</scope>
    <source>
        <strain evidence="7">ATCC 50177 / NandII</strain>
    </source>
</reference>
<dbReference type="PANTHER" id="PTHR45672:SF3">
    <property type="entry name" value="THIOREDOXIN DOMAIN-CONTAINING PROTEIN 5"/>
    <property type="match status" value="1"/>
</dbReference>
<dbReference type="PANTHER" id="PTHR45672">
    <property type="entry name" value="PROTEIN DISULFIDE-ISOMERASE C17H9.14C-RELATED"/>
    <property type="match status" value="1"/>
</dbReference>
<feature type="region of interest" description="Disordered" evidence="3">
    <location>
        <begin position="220"/>
        <end position="260"/>
    </location>
</feature>
<dbReference type="STRING" id="478820.A0A196SAU1"/>
<dbReference type="Pfam" id="PF00085">
    <property type="entry name" value="Thioredoxin"/>
    <property type="match status" value="1"/>
</dbReference>
<dbReference type="AlphaFoldDB" id="A0A196SAU1"/>
<dbReference type="Gene3D" id="3.40.30.10">
    <property type="entry name" value="Glutaredoxin"/>
    <property type="match status" value="1"/>
</dbReference>